<feature type="domain" description="HTH luxR-type" evidence="6">
    <location>
        <begin position="144"/>
        <end position="214"/>
    </location>
</feature>
<reference evidence="8 9" key="1">
    <citation type="submission" date="2016-04" db="EMBL/GenBank/DDBJ databases">
        <title>Peptidophaga gingivicola gen. nov., sp. nov., isolated from human subgingival plaque.</title>
        <authorList>
            <person name="Beall C.J."/>
            <person name="Mokrzan E.M."/>
            <person name="Griffen A.L."/>
            <person name="Leys E.J."/>
        </authorList>
    </citation>
    <scope>NUCLEOTIDE SEQUENCE [LARGE SCALE GENOMIC DNA]</scope>
    <source>
        <strain evidence="8 9">BA112</strain>
    </source>
</reference>
<dbReference type="PRINTS" id="PR00038">
    <property type="entry name" value="HTHLUXR"/>
</dbReference>
<dbReference type="InterPro" id="IPR011006">
    <property type="entry name" value="CheY-like_superfamily"/>
</dbReference>
<gene>
    <name evidence="8" type="ORF">A4H34_05055</name>
</gene>
<dbReference type="Proteomes" id="UP000078368">
    <property type="component" value="Unassembled WGS sequence"/>
</dbReference>
<dbReference type="PROSITE" id="PS50110">
    <property type="entry name" value="RESPONSE_REGULATORY"/>
    <property type="match status" value="1"/>
</dbReference>
<dbReference type="SUPFAM" id="SSF46894">
    <property type="entry name" value="C-terminal effector domain of the bipartite response regulators"/>
    <property type="match status" value="1"/>
</dbReference>
<evidence type="ECO:0000256" key="3">
    <source>
        <dbReference type="ARBA" id="ARBA00023125"/>
    </source>
</evidence>
<dbReference type="InterPro" id="IPR058245">
    <property type="entry name" value="NreC/VraR/RcsB-like_REC"/>
</dbReference>
<keyword evidence="4" id="KW-0804">Transcription</keyword>
<evidence type="ECO:0000259" key="7">
    <source>
        <dbReference type="PROSITE" id="PS50110"/>
    </source>
</evidence>
<dbReference type="SMART" id="SM00448">
    <property type="entry name" value="REC"/>
    <property type="match status" value="1"/>
</dbReference>
<keyword evidence="2" id="KW-0805">Transcription regulation</keyword>
<dbReference type="Pfam" id="PF00196">
    <property type="entry name" value="GerE"/>
    <property type="match status" value="1"/>
</dbReference>
<feature type="modified residue" description="4-aspartylphosphate" evidence="5">
    <location>
        <position position="52"/>
    </location>
</feature>
<keyword evidence="9" id="KW-1185">Reference proteome</keyword>
<name>A0A179B485_9ACTO</name>
<evidence type="ECO:0000259" key="6">
    <source>
        <dbReference type="PROSITE" id="PS50043"/>
    </source>
</evidence>
<dbReference type="Pfam" id="PF00072">
    <property type="entry name" value="Response_reg"/>
    <property type="match status" value="1"/>
</dbReference>
<evidence type="ECO:0000256" key="1">
    <source>
        <dbReference type="ARBA" id="ARBA00022553"/>
    </source>
</evidence>
<evidence type="ECO:0000256" key="5">
    <source>
        <dbReference type="PROSITE-ProRule" id="PRU00169"/>
    </source>
</evidence>
<evidence type="ECO:0000313" key="9">
    <source>
        <dbReference type="Proteomes" id="UP000078368"/>
    </source>
</evidence>
<dbReference type="STRING" id="1823756.A4H34_05055"/>
<evidence type="ECO:0000256" key="4">
    <source>
        <dbReference type="ARBA" id="ARBA00023163"/>
    </source>
</evidence>
<dbReference type="InterPro" id="IPR016032">
    <property type="entry name" value="Sig_transdc_resp-reg_C-effctor"/>
</dbReference>
<protein>
    <submittedName>
        <fullName evidence="8">DNA-binding response regulator</fullName>
    </submittedName>
</protein>
<dbReference type="RefSeq" id="WP_009199292.1">
    <property type="nucleotide sequence ID" value="NZ_LVZK01000001.1"/>
</dbReference>
<dbReference type="InterPro" id="IPR001789">
    <property type="entry name" value="Sig_transdc_resp-reg_receiver"/>
</dbReference>
<dbReference type="EMBL" id="LVZK01000001">
    <property type="protein sequence ID" value="OAP86502.1"/>
    <property type="molecule type" value="Genomic_DNA"/>
</dbReference>
<dbReference type="GO" id="GO:0006355">
    <property type="term" value="P:regulation of DNA-templated transcription"/>
    <property type="evidence" value="ECO:0007669"/>
    <property type="project" value="InterPro"/>
</dbReference>
<dbReference type="AlphaFoldDB" id="A0A179B485"/>
<sequence>MRILIADDSVLLREGLTLILNDGGHEVIGGVGTGNELVSRCLALRPDVTVSDIRMPPSHTDEGLRAAVRIREEWPEAPILLLSQYIVLSYATELLSSGSGSIGYLLKDRVSDLDSFLDAVDRVGNGGMVLDPEVVAQMMGRGRRNDPVASLTPREREVLELMSEGHTNSAIAKRLVVSEGAVEKHIQRIFAKLGLHANSEVHRRVSAVLTLLGT</sequence>
<dbReference type="GO" id="GO:0000160">
    <property type="term" value="P:phosphorelay signal transduction system"/>
    <property type="evidence" value="ECO:0007669"/>
    <property type="project" value="InterPro"/>
</dbReference>
<accession>A0A179B485</accession>
<dbReference type="PANTHER" id="PTHR43214:SF24">
    <property type="entry name" value="TRANSCRIPTIONAL REGULATORY PROTEIN NARL-RELATED"/>
    <property type="match status" value="1"/>
</dbReference>
<comment type="caution">
    <text evidence="8">The sequence shown here is derived from an EMBL/GenBank/DDBJ whole genome shotgun (WGS) entry which is preliminary data.</text>
</comment>
<keyword evidence="3 8" id="KW-0238">DNA-binding</keyword>
<dbReference type="CDD" id="cd06170">
    <property type="entry name" value="LuxR_C_like"/>
    <property type="match status" value="1"/>
</dbReference>
<dbReference type="GO" id="GO:0003677">
    <property type="term" value="F:DNA binding"/>
    <property type="evidence" value="ECO:0007669"/>
    <property type="project" value="UniProtKB-KW"/>
</dbReference>
<dbReference type="Gene3D" id="3.40.50.2300">
    <property type="match status" value="1"/>
</dbReference>
<evidence type="ECO:0000313" key="8">
    <source>
        <dbReference type="EMBL" id="OAP86502.1"/>
    </source>
</evidence>
<dbReference type="OrthoDB" id="9808843at2"/>
<proteinExistence type="predicted"/>
<dbReference type="InterPro" id="IPR039420">
    <property type="entry name" value="WalR-like"/>
</dbReference>
<evidence type="ECO:0000256" key="2">
    <source>
        <dbReference type="ARBA" id="ARBA00023015"/>
    </source>
</evidence>
<dbReference type="InterPro" id="IPR000792">
    <property type="entry name" value="Tscrpt_reg_LuxR_C"/>
</dbReference>
<dbReference type="SMART" id="SM00421">
    <property type="entry name" value="HTH_LUXR"/>
    <property type="match status" value="1"/>
</dbReference>
<dbReference type="PROSITE" id="PS50043">
    <property type="entry name" value="HTH_LUXR_2"/>
    <property type="match status" value="1"/>
</dbReference>
<feature type="domain" description="Response regulatory" evidence="7">
    <location>
        <begin position="2"/>
        <end position="122"/>
    </location>
</feature>
<keyword evidence="1 5" id="KW-0597">Phosphoprotein</keyword>
<dbReference type="CDD" id="cd17535">
    <property type="entry name" value="REC_NarL-like"/>
    <property type="match status" value="1"/>
</dbReference>
<dbReference type="SUPFAM" id="SSF52172">
    <property type="entry name" value="CheY-like"/>
    <property type="match status" value="1"/>
</dbReference>
<organism evidence="8 9">
    <name type="scientific">Peptidiphaga gingivicola</name>
    <dbReference type="NCBI Taxonomy" id="2741497"/>
    <lineage>
        <taxon>Bacteria</taxon>
        <taxon>Bacillati</taxon>
        <taxon>Actinomycetota</taxon>
        <taxon>Actinomycetes</taxon>
        <taxon>Actinomycetales</taxon>
        <taxon>Actinomycetaceae</taxon>
        <taxon>Peptidiphaga</taxon>
    </lineage>
</organism>
<dbReference type="PANTHER" id="PTHR43214">
    <property type="entry name" value="TWO-COMPONENT RESPONSE REGULATOR"/>
    <property type="match status" value="1"/>
</dbReference>